<evidence type="ECO:0000256" key="2">
    <source>
        <dbReference type="SAM" id="MobiDB-lite"/>
    </source>
</evidence>
<dbReference type="Gene3D" id="3.60.40.10">
    <property type="entry name" value="PPM-type phosphatase domain"/>
    <property type="match status" value="1"/>
</dbReference>
<evidence type="ECO:0000313" key="5">
    <source>
        <dbReference type="Proteomes" id="UP000245489"/>
    </source>
</evidence>
<evidence type="ECO:0000313" key="4">
    <source>
        <dbReference type="EMBL" id="PWK26506.1"/>
    </source>
</evidence>
<dbReference type="AlphaFoldDB" id="A0A316E8W0"/>
<feature type="region of interest" description="Disordered" evidence="2">
    <location>
        <begin position="250"/>
        <end position="332"/>
    </location>
</feature>
<keyword evidence="1" id="KW-0175">Coiled coil</keyword>
<dbReference type="EMBL" id="QGGO01000011">
    <property type="protein sequence ID" value="PWK26506.1"/>
    <property type="molecule type" value="Genomic_DNA"/>
</dbReference>
<dbReference type="Proteomes" id="UP000245489">
    <property type="component" value="Unassembled WGS sequence"/>
</dbReference>
<keyword evidence="5" id="KW-1185">Reference proteome</keyword>
<feature type="coiled-coil region" evidence="1">
    <location>
        <begin position="355"/>
        <end position="382"/>
    </location>
</feature>
<keyword evidence="3" id="KW-0812">Transmembrane</keyword>
<feature type="compositionally biased region" description="Low complexity" evidence="2">
    <location>
        <begin position="295"/>
        <end position="322"/>
    </location>
</feature>
<keyword evidence="3" id="KW-0472">Membrane</keyword>
<dbReference type="OrthoDB" id="953991at2"/>
<reference evidence="4 5" key="1">
    <citation type="submission" date="2018-05" db="EMBL/GenBank/DDBJ databases">
        <title>Genomic Encyclopedia of Archaeal and Bacterial Type Strains, Phase II (KMG-II): from individual species to whole genera.</title>
        <authorList>
            <person name="Goeker M."/>
        </authorList>
    </citation>
    <scope>NUCLEOTIDE SEQUENCE [LARGE SCALE GENOMIC DNA]</scope>
    <source>
        <strain evidence="4 5">DSM 22214</strain>
    </source>
</reference>
<feature type="compositionally biased region" description="Basic and acidic residues" evidence="2">
    <location>
        <begin position="250"/>
        <end position="260"/>
    </location>
</feature>
<dbReference type="RefSeq" id="WP_109743084.1">
    <property type="nucleotide sequence ID" value="NZ_QGGO01000011.1"/>
</dbReference>
<evidence type="ECO:0000256" key="1">
    <source>
        <dbReference type="SAM" id="Coils"/>
    </source>
</evidence>
<proteinExistence type="predicted"/>
<comment type="caution">
    <text evidence="4">The sequence shown here is derived from an EMBL/GenBank/DDBJ whole genome shotgun (WGS) entry which is preliminary data.</text>
</comment>
<organism evidence="4 5">
    <name type="scientific">Arcicella aurantiaca</name>
    <dbReference type="NCBI Taxonomy" id="591202"/>
    <lineage>
        <taxon>Bacteria</taxon>
        <taxon>Pseudomonadati</taxon>
        <taxon>Bacteroidota</taxon>
        <taxon>Cytophagia</taxon>
        <taxon>Cytophagales</taxon>
        <taxon>Flectobacillaceae</taxon>
        <taxon>Arcicella</taxon>
    </lineage>
</organism>
<feature type="transmembrane region" description="Helical" evidence="3">
    <location>
        <begin position="180"/>
        <end position="199"/>
    </location>
</feature>
<feature type="compositionally biased region" description="Polar residues" evidence="2">
    <location>
        <begin position="267"/>
        <end position="286"/>
    </location>
</feature>
<evidence type="ECO:0000256" key="3">
    <source>
        <dbReference type="SAM" id="Phobius"/>
    </source>
</evidence>
<keyword evidence="3" id="KW-1133">Transmembrane helix</keyword>
<name>A0A316E8W0_9BACT</name>
<accession>A0A316E8W0</accession>
<evidence type="ECO:0008006" key="6">
    <source>
        <dbReference type="Google" id="ProtNLM"/>
    </source>
</evidence>
<dbReference type="InterPro" id="IPR036457">
    <property type="entry name" value="PPM-type-like_dom_sf"/>
</dbReference>
<sequence length="386" mass="42914">MDTNSLENALNPNDSEATYRALRDSILQIYQFGTKIAKEANPDNELQVSWELGDTSLMNWISDTHCYLSRKGQKLQFLARPSKLEIISFSLDEGDKLLICSDSLRQNLSDNEIDEILQQSNGSEVACQNLLKIANANALTGENTHNIVVMEVINHQKVITPTPITDTKKADKSSSKIKPLWIILPLLLLGLAAGAFWLIRNNNIDFSKMLGFGKSNVVLEDTVNFINKDSIELAKANEVITKEFETDKVETITPEQKDDFTNAPVKEQSNSDFESSKPSVDNSISSKGDLKSSAKKTTTSQSSDKSENVSFSKSSSNNSSFDPAKEEQNYNALLQQKEKWLTIKADLENTVNSGNTAANEKLKNSEKVLSRIEQKIRESAKKLGKN</sequence>
<dbReference type="SUPFAM" id="SSF81606">
    <property type="entry name" value="PP2C-like"/>
    <property type="match status" value="1"/>
</dbReference>
<gene>
    <name evidence="4" type="ORF">LV89_02351</name>
</gene>
<protein>
    <recommendedName>
        <fullName evidence="6">Serine/threonine protein phosphatase PrpC</fullName>
    </recommendedName>
</protein>